<dbReference type="GO" id="GO:0103068">
    <property type="term" value="F:leukotriene C4 gamma-glutamyl transferase activity"/>
    <property type="evidence" value="ECO:0007669"/>
    <property type="project" value="UniProtKB-EC"/>
</dbReference>
<dbReference type="Gene3D" id="3.60.20.40">
    <property type="match status" value="1"/>
</dbReference>
<dbReference type="STRING" id="592015.HMPREF1705_04831"/>
<keyword evidence="14" id="KW-1185">Reference proteome</keyword>
<evidence type="ECO:0000256" key="2">
    <source>
        <dbReference type="ARBA" id="ARBA00001089"/>
    </source>
</evidence>
<dbReference type="GO" id="GO:0036374">
    <property type="term" value="F:glutathione hydrolase activity"/>
    <property type="evidence" value="ECO:0007669"/>
    <property type="project" value="UniProtKB-UniRule"/>
</dbReference>
<dbReference type="InterPro" id="IPR051792">
    <property type="entry name" value="GGT_bact"/>
</dbReference>
<dbReference type="UniPathway" id="UPA00204"/>
<name>A0A0T5X860_9BACT</name>
<comment type="subunit">
    <text evidence="11">This enzyme consists of two polypeptide chains, which are synthesized in precursor form from a single polypeptide.</text>
</comment>
<comment type="pathway">
    <text evidence="11">Sulfur metabolism; glutathione metabolism.</text>
</comment>
<evidence type="ECO:0000256" key="6">
    <source>
        <dbReference type="ARBA" id="ARBA00023145"/>
    </source>
</evidence>
<evidence type="ECO:0000256" key="3">
    <source>
        <dbReference type="ARBA" id="ARBA00009381"/>
    </source>
</evidence>
<comment type="catalytic activity">
    <reaction evidence="8 11">
        <text>an N-terminal (5-L-glutamyl)-[peptide] + an alpha-amino acid = 5-L-glutamyl amino acid + an N-terminal L-alpha-aminoacyl-[peptide]</text>
        <dbReference type="Rhea" id="RHEA:23904"/>
        <dbReference type="Rhea" id="RHEA-COMP:9780"/>
        <dbReference type="Rhea" id="RHEA-COMP:9795"/>
        <dbReference type="ChEBI" id="CHEBI:77644"/>
        <dbReference type="ChEBI" id="CHEBI:78597"/>
        <dbReference type="ChEBI" id="CHEBI:78599"/>
        <dbReference type="ChEBI" id="CHEBI:78608"/>
        <dbReference type="EC" id="2.3.2.2"/>
    </reaction>
</comment>
<dbReference type="EC" id="2.3.2.2" evidence="11"/>
<feature type="active site" description="Nucleophile" evidence="9">
    <location>
        <position position="391"/>
    </location>
</feature>
<feature type="signal peptide" evidence="12">
    <location>
        <begin position="1"/>
        <end position="24"/>
    </location>
</feature>
<feature type="binding site" evidence="10">
    <location>
        <position position="433"/>
    </location>
    <ligand>
        <name>L-glutamate</name>
        <dbReference type="ChEBI" id="CHEBI:29985"/>
    </ligand>
</feature>
<dbReference type="EMBL" id="ACJX03000002">
    <property type="protein sequence ID" value="KRT34324.1"/>
    <property type="molecule type" value="Genomic_DNA"/>
</dbReference>
<comment type="similarity">
    <text evidence="3 11">Belongs to the gamma-glutamyltransferase family.</text>
</comment>
<dbReference type="GO" id="GO:0006750">
    <property type="term" value="P:glutathione biosynthetic process"/>
    <property type="evidence" value="ECO:0007669"/>
    <property type="project" value="UniProtKB-KW"/>
</dbReference>
<feature type="chain" id="PRO_5006666412" description="Glutathione hydrolase proenzyme" evidence="12">
    <location>
        <begin position="25"/>
        <end position="575"/>
    </location>
</feature>
<dbReference type="InterPro" id="IPR029055">
    <property type="entry name" value="Ntn_hydrolases_N"/>
</dbReference>
<evidence type="ECO:0000256" key="5">
    <source>
        <dbReference type="ARBA" id="ARBA00022801"/>
    </source>
</evidence>
<keyword evidence="11" id="KW-0317">Glutathione biosynthesis</keyword>
<comment type="caution">
    <text evidence="13">The sequence shown here is derived from an EMBL/GenBank/DDBJ whole genome shotgun (WGS) entry which is preliminary data.</text>
</comment>
<dbReference type="PANTHER" id="PTHR43199">
    <property type="entry name" value="GLUTATHIONE HYDROLASE"/>
    <property type="match status" value="1"/>
</dbReference>
<dbReference type="OrthoDB" id="9781342at2"/>
<evidence type="ECO:0000256" key="7">
    <source>
        <dbReference type="ARBA" id="ARBA00023315"/>
    </source>
</evidence>
<dbReference type="AlphaFoldDB" id="A0A0T5X860"/>
<dbReference type="PROSITE" id="PS00462">
    <property type="entry name" value="G_GLU_TRANSPEPTIDASE"/>
    <property type="match status" value="1"/>
</dbReference>
<evidence type="ECO:0000256" key="8">
    <source>
        <dbReference type="ARBA" id="ARBA00047417"/>
    </source>
</evidence>
<evidence type="ECO:0000256" key="12">
    <source>
        <dbReference type="SAM" id="SignalP"/>
    </source>
</evidence>
<dbReference type="RefSeq" id="WP_057941038.1">
    <property type="nucleotide sequence ID" value="NZ_ACJX03000002.1"/>
</dbReference>
<keyword evidence="5 11" id="KW-0378">Hydrolase</keyword>
<evidence type="ECO:0000313" key="13">
    <source>
        <dbReference type="EMBL" id="KRT34324.1"/>
    </source>
</evidence>
<dbReference type="Proteomes" id="UP000005273">
    <property type="component" value="Unassembled WGS sequence"/>
</dbReference>
<evidence type="ECO:0000256" key="11">
    <source>
        <dbReference type="RuleBase" id="RU368036"/>
    </source>
</evidence>
<dbReference type="GO" id="GO:0006751">
    <property type="term" value="P:glutathione catabolic process"/>
    <property type="evidence" value="ECO:0007669"/>
    <property type="project" value="UniProtKB-UniRule"/>
</dbReference>
<accession>A0A0T5X860</accession>
<dbReference type="PRINTS" id="PR01210">
    <property type="entry name" value="GGTRANSPTASE"/>
</dbReference>
<dbReference type="PANTHER" id="PTHR43199:SF1">
    <property type="entry name" value="GLUTATHIONE HYDROLASE PROENZYME"/>
    <property type="match status" value="1"/>
</dbReference>
<dbReference type="InterPro" id="IPR000101">
    <property type="entry name" value="GGT_peptidase"/>
</dbReference>
<keyword evidence="4 11" id="KW-0808">Transferase</keyword>
<dbReference type="InterPro" id="IPR043138">
    <property type="entry name" value="GGT_lsub"/>
</dbReference>
<dbReference type="SUPFAM" id="SSF56235">
    <property type="entry name" value="N-terminal nucleophile aminohydrolases (Ntn hydrolases)"/>
    <property type="match status" value="1"/>
</dbReference>
<dbReference type="InterPro" id="IPR055262">
    <property type="entry name" value="GGT_CS"/>
</dbReference>
<keyword evidence="7 11" id="KW-0012">Acyltransferase</keyword>
<feature type="binding site" evidence="10">
    <location>
        <position position="475"/>
    </location>
    <ligand>
        <name>L-glutamate</name>
        <dbReference type="ChEBI" id="CHEBI:29985"/>
    </ligand>
</feature>
<evidence type="ECO:0000256" key="1">
    <source>
        <dbReference type="ARBA" id="ARBA00001049"/>
    </source>
</evidence>
<dbReference type="EC" id="3.4.19.13" evidence="11"/>
<comment type="catalytic activity">
    <reaction evidence="2 11">
        <text>glutathione + H2O = L-cysteinylglycine + L-glutamate</text>
        <dbReference type="Rhea" id="RHEA:28807"/>
        <dbReference type="ChEBI" id="CHEBI:15377"/>
        <dbReference type="ChEBI" id="CHEBI:29985"/>
        <dbReference type="ChEBI" id="CHEBI:57925"/>
        <dbReference type="ChEBI" id="CHEBI:61694"/>
        <dbReference type="EC" id="3.4.19.13"/>
    </reaction>
</comment>
<gene>
    <name evidence="13" type="ORF">HMPREF1705_04831</name>
</gene>
<evidence type="ECO:0000256" key="4">
    <source>
        <dbReference type="ARBA" id="ARBA00022679"/>
    </source>
</evidence>
<feature type="binding site" evidence="10">
    <location>
        <begin position="409"/>
        <end position="411"/>
    </location>
    <ligand>
        <name>L-glutamate</name>
        <dbReference type="ChEBI" id="CHEBI:29985"/>
    </ligand>
</feature>
<comment type="catalytic activity">
    <reaction evidence="1 11">
        <text>an S-substituted glutathione + H2O = an S-substituted L-cysteinylglycine + L-glutamate</text>
        <dbReference type="Rhea" id="RHEA:59468"/>
        <dbReference type="ChEBI" id="CHEBI:15377"/>
        <dbReference type="ChEBI" id="CHEBI:29985"/>
        <dbReference type="ChEBI" id="CHEBI:90779"/>
        <dbReference type="ChEBI" id="CHEBI:143103"/>
        <dbReference type="EC" id="3.4.19.13"/>
    </reaction>
</comment>
<dbReference type="NCBIfam" id="TIGR00066">
    <property type="entry name" value="g_glut_trans"/>
    <property type="match status" value="1"/>
</dbReference>
<reference evidence="14" key="1">
    <citation type="submission" date="2012-09" db="EMBL/GenBank/DDBJ databases">
        <authorList>
            <person name="Weinstock G."/>
            <person name="Sodergren E."/>
            <person name="Clifton S."/>
            <person name="Fulton L."/>
            <person name="Fulton B."/>
            <person name="Courtney L."/>
            <person name="Fronick C."/>
            <person name="Harrison M."/>
            <person name="Strong C."/>
            <person name="Farmer C."/>
            <person name="Delehaunty K."/>
            <person name="Markovic C."/>
            <person name="Hall O."/>
            <person name="Minx P."/>
            <person name="Tomlinson C."/>
            <person name="Mitreva M."/>
            <person name="Nelson J."/>
            <person name="Hou S."/>
            <person name="Wollam A."/>
            <person name="Pepin K.H."/>
            <person name="Johnson M."/>
            <person name="Bhonagiri V."/>
            <person name="Nash W.E."/>
            <person name="Suruliraj S."/>
            <person name="Warren W."/>
            <person name="Chinwalla A."/>
            <person name="Mardis E.R."/>
            <person name="Wilson R.K."/>
        </authorList>
    </citation>
    <scope>NUCLEOTIDE SEQUENCE [LARGE SCALE GENOMIC DNA]</scope>
    <source>
        <strain evidence="14">OS1</strain>
    </source>
</reference>
<dbReference type="Pfam" id="PF01019">
    <property type="entry name" value="G_glu_transpept"/>
    <property type="match status" value="1"/>
</dbReference>
<dbReference type="InterPro" id="IPR043137">
    <property type="entry name" value="GGT_ssub_C"/>
</dbReference>
<protein>
    <recommendedName>
        <fullName evidence="11">Glutathione hydrolase proenzyme</fullName>
        <ecNumber evidence="11">2.3.2.2</ecNumber>
        <ecNumber evidence="11">3.4.19.13</ecNumber>
    </recommendedName>
    <component>
        <recommendedName>
            <fullName evidence="11">Glutathione hydrolase large chain</fullName>
        </recommendedName>
    </component>
    <component>
        <recommendedName>
            <fullName evidence="11">Glutathione hydrolase small chain</fullName>
        </recommendedName>
    </component>
</protein>
<keyword evidence="12" id="KW-0732">Signal</keyword>
<evidence type="ECO:0000313" key="14">
    <source>
        <dbReference type="Proteomes" id="UP000005273"/>
    </source>
</evidence>
<evidence type="ECO:0000256" key="10">
    <source>
        <dbReference type="PIRSR" id="PIRSR600101-2"/>
    </source>
</evidence>
<organism evidence="13 14">
    <name type="scientific">Acetomicrobium hydrogeniformans ATCC BAA-1850</name>
    <dbReference type="NCBI Taxonomy" id="592015"/>
    <lineage>
        <taxon>Bacteria</taxon>
        <taxon>Thermotogati</taxon>
        <taxon>Synergistota</taxon>
        <taxon>Synergistia</taxon>
        <taxon>Synergistales</taxon>
        <taxon>Acetomicrobiaceae</taxon>
        <taxon>Acetomicrobium</taxon>
    </lineage>
</organism>
<comment type="PTM">
    <text evidence="11">Cleaved by autocatalysis into a large and a small subunit.</text>
</comment>
<proteinExistence type="inferred from homology"/>
<dbReference type="Gene3D" id="1.10.246.130">
    <property type="match status" value="1"/>
</dbReference>
<feature type="binding site" evidence="10">
    <location>
        <begin position="452"/>
        <end position="453"/>
    </location>
    <ligand>
        <name>L-glutamate</name>
        <dbReference type="ChEBI" id="CHEBI:29985"/>
    </ligand>
</feature>
<keyword evidence="6 11" id="KW-0865">Zymogen</keyword>
<sequence length="575" mass="62559">MKKILSLMVSIIIAIVVMSTMAPAQEPLIKDVYAKHGMVSSAHLLASRAGVEILKKGGNAIDAAVATALALNVVEPNASGIGGGGFMIIRFAKTGEIIELDYRETAPASATKDMFASEKAKEEKWSQLGGKSVGVPGYIMGMWMALEKYGTMPWSEVAKPAIKLAEEGFVIVEMQTEIITDNLEKLYAFNDPSDVPFLKDGYPIEAGKVLKQPNLAKAFRMIGEHGPKVFYDGPIGEAFVNAVNKNGGNMTMDDLRNYKVETREPVSGTYRGYHVYSTPPASSGGTHIVQLLNIMENFPVSDWGHNSPRYLHTLGEAMKLVFADRDAYMADSAFIEVPLKGLTNKDYARKLAEKIRHNVVMTEVQPDDPWMFQDNMTVNHIAVANDTHISTSHFSVADEEGNVVASTNTINYFFGSGIVVPEYGIVANNEMDDFSPNPNSVNAPEPGKRPLSSMSPSILLDPAGKPFMTVGAAGAQRIITAVTQIIMNVVDFGMSMDEAIEQPRIFTRAYNGKAGAFLVEDTMNPTTIQMLQIRGHNIEVRPKSGYFGTAQGILFTDKLLNGGADSRRLGIPIGY</sequence>
<evidence type="ECO:0000256" key="9">
    <source>
        <dbReference type="PIRSR" id="PIRSR600101-1"/>
    </source>
</evidence>
<dbReference type="eggNOG" id="COG0405">
    <property type="taxonomic scope" value="Bacteria"/>
</dbReference>
<feature type="binding site" evidence="10">
    <location>
        <position position="103"/>
    </location>
    <ligand>
        <name>L-glutamate</name>
        <dbReference type="ChEBI" id="CHEBI:29985"/>
    </ligand>
</feature>